<keyword evidence="2" id="KW-0479">Metal-binding</keyword>
<feature type="transmembrane region" description="Helical" evidence="2">
    <location>
        <begin position="39"/>
        <end position="57"/>
    </location>
</feature>
<proteinExistence type="inferred from homology"/>
<protein>
    <recommendedName>
        <fullName evidence="2">Endoplasmic reticulum junction formation protein lunapark</fullName>
    </recommendedName>
</protein>
<feature type="region of interest" description="Disordered" evidence="3">
    <location>
        <begin position="306"/>
        <end position="345"/>
    </location>
</feature>
<comment type="domain">
    <text evidence="2">The C4-type zinc finger motif is necessary both for its ER three-way tubular junction localization and formation.</text>
</comment>
<feature type="transmembrane region" description="Helical" evidence="2">
    <location>
        <begin position="69"/>
        <end position="90"/>
    </location>
</feature>
<dbReference type="InterPro" id="IPR040115">
    <property type="entry name" value="Lnp"/>
</dbReference>
<dbReference type="PANTHER" id="PTHR22166:SF12">
    <property type="entry name" value="ENDOPLASMIC RETICULUM JUNCTION FORMATION PROTEIN LUNAPARK"/>
    <property type="match status" value="1"/>
</dbReference>
<gene>
    <name evidence="5" type="ORF">BOKJ2_LOCUS5783</name>
</gene>
<accession>A0A811KHJ6</accession>
<sequence length="345" mass="39675">MGNILRRHRNSVDELEQILKHLHSYELRSQTLRKGRYNVMWYFTALLLFSVTVYSAMSCMESDDTRSMYQKIALAWFTGILLFMTVRFLSGRCFDFLLGRSEKNIVNLNNRRTQILEDVKENEKFNVAKEIIEKYGSEQDLAEIGVVKEPSPGLNGLRQNSKTKQNLKRPAPPKPEPKEETEEFARPKTPEQLPQAGSSTDLALRTPSMPMNRTLGLRTPIMRQPIRPFVQVSRTPIDKIIDYIIGDGPSNRFALICKQCHAHNGMALREEFDGISFVCYNCQFYNPARNAQPLRTPRRLNVQAIEETKPLIRTATNTDSSDNDDQEQENSQQPWVSETECPDKS</sequence>
<reference evidence="5" key="1">
    <citation type="submission" date="2020-09" db="EMBL/GenBank/DDBJ databases">
        <authorList>
            <person name="Kikuchi T."/>
        </authorList>
    </citation>
    <scope>NUCLEOTIDE SEQUENCE</scope>
    <source>
        <strain evidence="5">SH1</strain>
    </source>
</reference>
<keyword evidence="2" id="KW-0256">Endoplasmic reticulum</keyword>
<dbReference type="Pfam" id="PF10058">
    <property type="entry name" value="Zn_ribbon_10"/>
    <property type="match status" value="1"/>
</dbReference>
<feature type="domain" description="Lunapark zinc ribbon" evidence="4">
    <location>
        <begin position="237"/>
        <end position="286"/>
    </location>
</feature>
<dbReference type="GO" id="GO:0071788">
    <property type="term" value="P:endoplasmic reticulum tubular network maintenance"/>
    <property type="evidence" value="ECO:0007669"/>
    <property type="project" value="UniProtKB-UniRule"/>
</dbReference>
<feature type="region of interest" description="Disordered" evidence="3">
    <location>
        <begin position="148"/>
        <end position="209"/>
    </location>
</feature>
<keyword evidence="2" id="KW-0862">Zinc</keyword>
<comment type="subcellular location">
    <subcellularLocation>
        <location evidence="2">Endoplasmic reticulum membrane</location>
        <topology evidence="2">Multi-pass membrane protein</topology>
    </subcellularLocation>
</comment>
<keyword evidence="2" id="KW-1133">Transmembrane helix</keyword>
<evidence type="ECO:0000256" key="1">
    <source>
        <dbReference type="ARBA" id="ARBA00009940"/>
    </source>
</evidence>
<comment type="similarity">
    <text evidence="1 2">Belongs to the lunapark family.</text>
</comment>
<keyword evidence="2" id="KW-0472">Membrane</keyword>
<name>A0A811KHJ6_9BILA</name>
<keyword evidence="2" id="KW-0863">Zinc-finger</keyword>
<evidence type="ECO:0000256" key="2">
    <source>
        <dbReference type="RuleBase" id="RU367073"/>
    </source>
</evidence>
<dbReference type="Proteomes" id="UP000614601">
    <property type="component" value="Unassembled WGS sequence"/>
</dbReference>
<dbReference type="Proteomes" id="UP000783686">
    <property type="component" value="Unassembled WGS sequence"/>
</dbReference>
<dbReference type="AlphaFoldDB" id="A0A811KHJ6"/>
<dbReference type="OrthoDB" id="3169036at2759"/>
<evidence type="ECO:0000313" key="5">
    <source>
        <dbReference type="EMBL" id="CAD5214818.1"/>
    </source>
</evidence>
<dbReference type="PANTHER" id="PTHR22166">
    <property type="entry name" value="ENDOPLASMIC RETICULUM JUNCTION FORMATION PROTEIN LUNAPARK"/>
    <property type="match status" value="1"/>
</dbReference>
<dbReference type="InterPro" id="IPR019273">
    <property type="entry name" value="Lunapark_Znf"/>
</dbReference>
<keyword evidence="2" id="KW-0812">Transmembrane</keyword>
<feature type="compositionally biased region" description="Basic and acidic residues" evidence="3">
    <location>
        <begin position="175"/>
        <end position="189"/>
    </location>
</feature>
<evidence type="ECO:0000259" key="4">
    <source>
        <dbReference type="Pfam" id="PF10058"/>
    </source>
</evidence>
<comment type="caution">
    <text evidence="5">The sequence shown here is derived from an EMBL/GenBank/DDBJ whole genome shotgun (WGS) entry which is preliminary data.</text>
</comment>
<comment type="function">
    <text evidence="2">Plays a role in determining ER morphology.</text>
</comment>
<dbReference type="EMBL" id="CAJFDH010000003">
    <property type="protein sequence ID" value="CAD5214818.1"/>
    <property type="molecule type" value="Genomic_DNA"/>
</dbReference>
<organism evidence="5 6">
    <name type="scientific">Bursaphelenchus okinawaensis</name>
    <dbReference type="NCBI Taxonomy" id="465554"/>
    <lineage>
        <taxon>Eukaryota</taxon>
        <taxon>Metazoa</taxon>
        <taxon>Ecdysozoa</taxon>
        <taxon>Nematoda</taxon>
        <taxon>Chromadorea</taxon>
        <taxon>Rhabditida</taxon>
        <taxon>Tylenchina</taxon>
        <taxon>Tylenchomorpha</taxon>
        <taxon>Aphelenchoidea</taxon>
        <taxon>Aphelenchoididae</taxon>
        <taxon>Bursaphelenchus</taxon>
    </lineage>
</organism>
<dbReference type="GO" id="GO:1903373">
    <property type="term" value="P:positive regulation of endoplasmic reticulum tubular network organization"/>
    <property type="evidence" value="ECO:0007669"/>
    <property type="project" value="UniProtKB-UniRule"/>
</dbReference>
<evidence type="ECO:0000313" key="6">
    <source>
        <dbReference type="Proteomes" id="UP000614601"/>
    </source>
</evidence>
<dbReference type="GO" id="GO:0098826">
    <property type="term" value="C:endoplasmic reticulum tubular network membrane"/>
    <property type="evidence" value="ECO:0007669"/>
    <property type="project" value="UniProtKB-UniRule"/>
</dbReference>
<keyword evidence="6" id="KW-1185">Reference proteome</keyword>
<dbReference type="EMBL" id="CAJFCW020000003">
    <property type="protein sequence ID" value="CAG9103301.1"/>
    <property type="molecule type" value="Genomic_DNA"/>
</dbReference>
<evidence type="ECO:0000256" key="3">
    <source>
        <dbReference type="SAM" id="MobiDB-lite"/>
    </source>
</evidence>
<dbReference type="GO" id="GO:0008270">
    <property type="term" value="F:zinc ion binding"/>
    <property type="evidence" value="ECO:0007669"/>
    <property type="project" value="UniProtKB-KW"/>
</dbReference>